<gene>
    <name evidence="2" type="ORF">SAMN05444340_12433</name>
</gene>
<organism evidence="2 3">
    <name type="scientific">Citreimonas salinaria</name>
    <dbReference type="NCBI Taxonomy" id="321339"/>
    <lineage>
        <taxon>Bacteria</taxon>
        <taxon>Pseudomonadati</taxon>
        <taxon>Pseudomonadota</taxon>
        <taxon>Alphaproteobacteria</taxon>
        <taxon>Rhodobacterales</taxon>
        <taxon>Roseobacteraceae</taxon>
        <taxon>Citreimonas</taxon>
    </lineage>
</organism>
<dbReference type="RefSeq" id="WP_089886078.1">
    <property type="nucleotide sequence ID" value="NZ_FNPF01000024.1"/>
</dbReference>
<accession>A0A1H3NIB9</accession>
<feature type="region of interest" description="Disordered" evidence="1">
    <location>
        <begin position="1"/>
        <end position="21"/>
    </location>
</feature>
<evidence type="ECO:0000313" key="3">
    <source>
        <dbReference type="Proteomes" id="UP000199286"/>
    </source>
</evidence>
<proteinExistence type="predicted"/>
<name>A0A1H3NIB9_9RHOB</name>
<evidence type="ECO:0000256" key="1">
    <source>
        <dbReference type="SAM" id="MobiDB-lite"/>
    </source>
</evidence>
<evidence type="ECO:0000313" key="2">
    <source>
        <dbReference type="EMBL" id="SDY88430.1"/>
    </source>
</evidence>
<keyword evidence="3" id="KW-1185">Reference proteome</keyword>
<reference evidence="2 3" key="1">
    <citation type="submission" date="2016-10" db="EMBL/GenBank/DDBJ databases">
        <authorList>
            <person name="de Groot N.N."/>
        </authorList>
    </citation>
    <scope>NUCLEOTIDE SEQUENCE [LARGE SCALE GENOMIC DNA]</scope>
    <source>
        <strain evidence="2 3">DSM 26880</strain>
    </source>
</reference>
<protein>
    <submittedName>
        <fullName evidence="2">Uncharacterized protein</fullName>
    </submittedName>
</protein>
<sequence length="435" mass="45866">MKDPSAKLPWPYTPTAGAREGGGFRGGSNLYAMTNSKEDQLLLSQVAAGSFDYVASDAGAGHVSGHAVLVVDEPASAYVSARAEVSNKSDRGSTCAMSLLYAGEEVNRGDLTVDNYQDSGSLQLSGMLSLTPGRGELQAEVFCPSDPQGQPRVDALSLEMVFGMSEQPVSVVYAEEPEVADMEEGQGDGIQEAEGVAKGVLWAGPATTPLADIEPAITDLSVPVDLVLQMGQHIDFRGPSHNLHAAIKANFIPSRTGVYRFAIETRSNLCHARASRAYATDDGAVAFSECQKMGGGIYRHPAVHLATDGDNRGIISEPIVGSDGQTLLRVGLIEFSEADVEAGVVLRAEAAGDVGPAARTSGTLISSQYDEGLVFDGGETFVDLVGSKYNSAGMNKSVMGHSPTRDKRAVQDFRILVKGPGDHVFRPLKSSETTR</sequence>
<dbReference type="EMBL" id="FNPF01000024">
    <property type="protein sequence ID" value="SDY88430.1"/>
    <property type="molecule type" value="Genomic_DNA"/>
</dbReference>
<dbReference type="Proteomes" id="UP000199286">
    <property type="component" value="Unassembled WGS sequence"/>
</dbReference>
<dbReference type="AlphaFoldDB" id="A0A1H3NIB9"/>